<name>A0ABP9F037_9ACTN</name>
<gene>
    <name evidence="7" type="ORF">GCM10025789_02160</name>
</gene>
<evidence type="ECO:0000256" key="1">
    <source>
        <dbReference type="ARBA" id="ARBA00004141"/>
    </source>
</evidence>
<feature type="domain" description="Integral membrane bound transporter" evidence="6">
    <location>
        <begin position="170"/>
        <end position="296"/>
    </location>
</feature>
<keyword evidence="2 5" id="KW-0812">Transmembrane</keyword>
<feature type="transmembrane region" description="Helical" evidence="5">
    <location>
        <begin position="252"/>
        <end position="272"/>
    </location>
</feature>
<feature type="transmembrane region" description="Helical" evidence="5">
    <location>
        <begin position="96"/>
        <end position="114"/>
    </location>
</feature>
<feature type="transmembrane region" description="Helical" evidence="5">
    <location>
        <begin position="229"/>
        <end position="245"/>
    </location>
</feature>
<evidence type="ECO:0000256" key="2">
    <source>
        <dbReference type="ARBA" id="ARBA00022692"/>
    </source>
</evidence>
<evidence type="ECO:0000313" key="8">
    <source>
        <dbReference type="Proteomes" id="UP001501521"/>
    </source>
</evidence>
<proteinExistence type="predicted"/>
<comment type="caution">
    <text evidence="7">The sequence shown here is derived from an EMBL/GenBank/DDBJ whole genome shotgun (WGS) entry which is preliminary data.</text>
</comment>
<accession>A0ABP9F037</accession>
<evidence type="ECO:0000256" key="3">
    <source>
        <dbReference type="ARBA" id="ARBA00022989"/>
    </source>
</evidence>
<feature type="transmembrane region" description="Helical" evidence="5">
    <location>
        <begin position="284"/>
        <end position="301"/>
    </location>
</feature>
<evidence type="ECO:0000313" key="7">
    <source>
        <dbReference type="EMBL" id="GAA4889337.1"/>
    </source>
</evidence>
<dbReference type="Pfam" id="PF13515">
    <property type="entry name" value="FUSC_2"/>
    <property type="match status" value="1"/>
</dbReference>
<sequence>MLLLPVWGGLIVFTALGQPLQGLLVALGGYIVLFGGGRPLRPRLRAYALAAVGLLTAVAVGMVVAGSSLLILAGYLATAFVAVFLKRWLDPGPPGAYFFVLMMGAGTLLSGSGIGVPLTLAYIALGSLLAMLVGALDAVLTRPGPPPLPRPAPFPDRVVLVRICLAVTAAMTASWLLADRHPFWTVLVVVLVLSYPGDTGQLTVRALSRLLGTAVGVLVFLPLSGLHLGTAGFVAALCVLLWFVARWTARNYLIGSVLITVLALFMSVPLMPAEPPVQLAIDRGVDTLIAGVIAFAALWLFPFRARRAQPPTPPAATP</sequence>
<dbReference type="Proteomes" id="UP001501521">
    <property type="component" value="Unassembled WGS sequence"/>
</dbReference>
<organism evidence="7 8">
    <name type="scientific">Tessaracoccus lubricantis</name>
    <dbReference type="NCBI Taxonomy" id="545543"/>
    <lineage>
        <taxon>Bacteria</taxon>
        <taxon>Bacillati</taxon>
        <taxon>Actinomycetota</taxon>
        <taxon>Actinomycetes</taxon>
        <taxon>Propionibacteriales</taxon>
        <taxon>Propionibacteriaceae</taxon>
        <taxon>Tessaracoccus</taxon>
    </lineage>
</organism>
<reference evidence="8" key="1">
    <citation type="journal article" date="2019" name="Int. J. Syst. Evol. Microbiol.">
        <title>The Global Catalogue of Microorganisms (GCM) 10K type strain sequencing project: providing services to taxonomists for standard genome sequencing and annotation.</title>
        <authorList>
            <consortium name="The Broad Institute Genomics Platform"/>
            <consortium name="The Broad Institute Genome Sequencing Center for Infectious Disease"/>
            <person name="Wu L."/>
            <person name="Ma J."/>
        </authorList>
    </citation>
    <scope>NUCLEOTIDE SEQUENCE [LARGE SCALE GENOMIC DNA]</scope>
    <source>
        <strain evidence="8">JCM 19125</strain>
    </source>
</reference>
<dbReference type="EMBL" id="BAABLV010000005">
    <property type="protein sequence ID" value="GAA4889337.1"/>
    <property type="molecule type" value="Genomic_DNA"/>
</dbReference>
<evidence type="ECO:0000256" key="4">
    <source>
        <dbReference type="ARBA" id="ARBA00023136"/>
    </source>
</evidence>
<comment type="subcellular location">
    <subcellularLocation>
        <location evidence="1">Membrane</location>
        <topology evidence="1">Multi-pass membrane protein</topology>
    </subcellularLocation>
</comment>
<protein>
    <recommendedName>
        <fullName evidence="6">Integral membrane bound transporter domain-containing protein</fullName>
    </recommendedName>
</protein>
<feature type="transmembrane region" description="Helical" evidence="5">
    <location>
        <begin position="6"/>
        <end position="34"/>
    </location>
</feature>
<feature type="transmembrane region" description="Helical" evidence="5">
    <location>
        <begin position="183"/>
        <end position="199"/>
    </location>
</feature>
<keyword evidence="4 5" id="KW-0472">Membrane</keyword>
<feature type="transmembrane region" description="Helical" evidence="5">
    <location>
        <begin position="120"/>
        <end position="139"/>
    </location>
</feature>
<dbReference type="InterPro" id="IPR049453">
    <property type="entry name" value="Memb_transporter_dom"/>
</dbReference>
<evidence type="ECO:0000256" key="5">
    <source>
        <dbReference type="SAM" id="Phobius"/>
    </source>
</evidence>
<feature type="transmembrane region" description="Helical" evidence="5">
    <location>
        <begin position="159"/>
        <end position="177"/>
    </location>
</feature>
<evidence type="ECO:0000259" key="6">
    <source>
        <dbReference type="Pfam" id="PF13515"/>
    </source>
</evidence>
<feature type="transmembrane region" description="Helical" evidence="5">
    <location>
        <begin position="70"/>
        <end position="89"/>
    </location>
</feature>
<keyword evidence="3 5" id="KW-1133">Transmembrane helix</keyword>
<keyword evidence="8" id="KW-1185">Reference proteome</keyword>